<comment type="similarity">
    <text evidence="6">Belongs to the TPP enzyme family. MenD subfamily.</text>
</comment>
<gene>
    <name evidence="6 8" type="primary">menD</name>
    <name evidence="8" type="ORF">SANBI_000719</name>
</gene>
<dbReference type="GO" id="GO:0030145">
    <property type="term" value="F:manganese ion binding"/>
    <property type="evidence" value="ECO:0007669"/>
    <property type="project" value="UniProtKB-UniRule"/>
</dbReference>
<comment type="function">
    <text evidence="6">Catalyzes the thiamine diphosphate-dependent decarboxylation of 2-oxoglutarate and the subsequent addition of the resulting succinic semialdehyde-thiamine pyrophosphate anion to isochorismate to yield 2-succinyl-5-enolpyruvyl-6-hydroxy-3-cyclohexene-1-carboxylate (SEPHCHC).</text>
</comment>
<comment type="subunit">
    <text evidence="6">Homodimer.</text>
</comment>
<dbReference type="Proteomes" id="UP001304340">
    <property type="component" value="Chromosome"/>
</dbReference>
<comment type="pathway">
    <text evidence="6">Quinol/quinone metabolism; 1,4-dihydroxy-2-naphthoate biosynthesis; 1,4-dihydroxy-2-naphthoate from chorismate: step 2/7.</text>
</comment>
<reference evidence="9" key="1">
    <citation type="submission" date="2023-11" db="EMBL/GenBank/DDBJ databases">
        <authorList>
            <person name="Helweg L.P."/>
            <person name="Kiel A."/>
            <person name="Hitz F."/>
            <person name="Ruckert-Reed C."/>
            <person name="Busche T."/>
            <person name="Kaltschmidt B."/>
            <person name="Kaltschmidt C."/>
        </authorList>
    </citation>
    <scope>NUCLEOTIDE SEQUENCE [LARGE SCALE GENOMIC DNA]</scope>
    <source>
        <strain evidence="9">4.1</strain>
    </source>
</reference>
<dbReference type="Pfam" id="PF02776">
    <property type="entry name" value="TPP_enzyme_N"/>
    <property type="match status" value="1"/>
</dbReference>
<keyword evidence="9" id="KW-1185">Reference proteome</keyword>
<evidence type="ECO:0000256" key="1">
    <source>
        <dbReference type="ARBA" id="ARBA00022679"/>
    </source>
</evidence>
<comment type="pathway">
    <text evidence="6">Quinol/quinone metabolism; menaquinone biosynthesis.</text>
</comment>
<evidence type="ECO:0000313" key="9">
    <source>
        <dbReference type="Proteomes" id="UP001304340"/>
    </source>
</evidence>
<feature type="domain" description="Thiamine pyrophosphate enzyme N-terminal TPP-binding" evidence="7">
    <location>
        <begin position="112"/>
        <end position="164"/>
    </location>
</feature>
<dbReference type="GO" id="GO:0070204">
    <property type="term" value="F:2-succinyl-5-enolpyruvyl-6-hydroxy-3-cyclohexene-1-carboxylic-acid synthase activity"/>
    <property type="evidence" value="ECO:0007669"/>
    <property type="project" value="UniProtKB-UniRule"/>
</dbReference>
<dbReference type="InterPro" id="IPR029061">
    <property type="entry name" value="THDP-binding"/>
</dbReference>
<dbReference type="CDD" id="cd02009">
    <property type="entry name" value="TPP_SHCHC_synthase"/>
    <property type="match status" value="1"/>
</dbReference>
<keyword evidence="6" id="KW-0474">Menaquinone biosynthesis</keyword>
<dbReference type="InterPro" id="IPR004433">
    <property type="entry name" value="MenaQ_synth_MenD"/>
</dbReference>
<comment type="cofactor">
    <cofactor evidence="6">
        <name>Mg(2+)</name>
        <dbReference type="ChEBI" id="CHEBI:18420"/>
    </cofactor>
    <cofactor evidence="6">
        <name>Mn(2+)</name>
        <dbReference type="ChEBI" id="CHEBI:29035"/>
    </cofactor>
</comment>
<keyword evidence="2 6" id="KW-0479">Metal-binding</keyword>
<keyword evidence="5 6" id="KW-0464">Manganese</keyword>
<evidence type="ECO:0000256" key="2">
    <source>
        <dbReference type="ARBA" id="ARBA00022723"/>
    </source>
</evidence>
<evidence type="ECO:0000256" key="5">
    <source>
        <dbReference type="ARBA" id="ARBA00023211"/>
    </source>
</evidence>
<dbReference type="Gene3D" id="3.40.50.970">
    <property type="match status" value="2"/>
</dbReference>
<dbReference type="PANTHER" id="PTHR42916">
    <property type="entry name" value="2-SUCCINYL-5-ENOLPYRUVYL-6-HYDROXY-3-CYCLOHEXENE-1-CARBOXYLATE SYNTHASE"/>
    <property type="match status" value="1"/>
</dbReference>
<evidence type="ECO:0000256" key="6">
    <source>
        <dbReference type="HAMAP-Rule" id="MF_01659"/>
    </source>
</evidence>
<evidence type="ECO:0000313" key="8">
    <source>
        <dbReference type="EMBL" id="WPF83073.1"/>
    </source>
</evidence>
<dbReference type="EMBL" id="CP138359">
    <property type="protein sequence ID" value="WPF83073.1"/>
    <property type="molecule type" value="Genomic_DNA"/>
</dbReference>
<dbReference type="HAMAP" id="MF_01659">
    <property type="entry name" value="MenD"/>
    <property type="match status" value="1"/>
</dbReference>
<keyword evidence="3 6" id="KW-0460">Magnesium</keyword>
<dbReference type="InterPro" id="IPR012001">
    <property type="entry name" value="Thiamin_PyroP_enz_TPP-bd_dom"/>
</dbReference>
<evidence type="ECO:0000259" key="7">
    <source>
        <dbReference type="Pfam" id="PF02776"/>
    </source>
</evidence>
<dbReference type="GO" id="GO:0030976">
    <property type="term" value="F:thiamine pyrophosphate binding"/>
    <property type="evidence" value="ECO:0007669"/>
    <property type="project" value="UniProtKB-UniRule"/>
</dbReference>
<keyword evidence="4 6" id="KW-0786">Thiamine pyrophosphate</keyword>
<accession>A0AAF1C4S9</accession>
<dbReference type="Gene3D" id="3.40.50.1220">
    <property type="entry name" value="TPP-binding domain"/>
    <property type="match status" value="1"/>
</dbReference>
<keyword evidence="1 6" id="KW-0808">Transferase</keyword>
<name>A0AAF1C4S9_9MICO</name>
<dbReference type="PANTHER" id="PTHR42916:SF1">
    <property type="entry name" value="PROTEIN PHYLLO, CHLOROPLASTIC"/>
    <property type="match status" value="1"/>
</dbReference>
<dbReference type="GO" id="GO:0009234">
    <property type="term" value="P:menaquinone biosynthetic process"/>
    <property type="evidence" value="ECO:0007669"/>
    <property type="project" value="UniProtKB-UniRule"/>
</dbReference>
<comment type="cofactor">
    <cofactor evidence="6">
        <name>thiamine diphosphate</name>
        <dbReference type="ChEBI" id="CHEBI:58937"/>
    </cofactor>
    <text evidence="6">Binds 1 thiamine pyrophosphate per subunit.</text>
</comment>
<proteinExistence type="inferred from homology"/>
<evidence type="ECO:0000256" key="3">
    <source>
        <dbReference type="ARBA" id="ARBA00022842"/>
    </source>
</evidence>
<dbReference type="RefSeq" id="WP_319158998.1">
    <property type="nucleotide sequence ID" value="NZ_CP138359.1"/>
</dbReference>
<dbReference type="GO" id="GO:0000287">
    <property type="term" value="F:magnesium ion binding"/>
    <property type="evidence" value="ECO:0007669"/>
    <property type="project" value="UniProtKB-UniRule"/>
</dbReference>
<sequence length="642" mass="63948">MSAAPSEPGASAPSVVAAHTLVETLVGLGVHEVVLAPGSRSAPLAYALAHAVRSGRHPGLRLHVRVDERDAGFLALGLAKGAGLVAGRSVSGVTAGSSSDVPSPAAPSPTAPVAVVTTSGTAVANLHPAVLEAHHAGVPLLLLTADRPHELRGTGANQTGDQVGIFGSATRLALDVPAPTGRPGELGDLRAQLGRAVAAATGSRTASPGPVQVNLAYRDPLVPTAADVGLLSRGLAVDGGAEPSPQVLARVVPRETVTDAPAEILALADEPATVVVAGDGAGDVARLLAEARGWPLLAEVSSGAAGGPNLVAAHRLVLGGSPLTAQVRQVVVLGRPTVSRPVQTLLGSGARVVVVAPGAEQWPDAARSASVVLAAVPSAWLDQAGGPDRLGEPDGPGAVPAAGRTWLERWQTASTAARTVVETTVAGDGGTGPDAGTGTGARPTSLAVAAEVAWASQPDDVLVIGSSSPARDLELVASWHDAPVVVSNRGLAGIDGTVSTVVGVALAAQATGPTTVRALLGDLTFLHDVGGLLRGPDEPAVQAQVVVVNDDGGAIFATLEHGRPEHADIFERVFATPHGADLGALCAGYGVHHEAVSSVGALREVLAAPRPGISVVEVVVDRQDRGAQGRALADRVTAALSG</sequence>
<dbReference type="KEGG" id="sbil:SANBI_000719"/>
<organism evidence="8 9">
    <name type="scientific">Sanguibacter biliveldensis</name>
    <dbReference type="NCBI Taxonomy" id="3030830"/>
    <lineage>
        <taxon>Bacteria</taxon>
        <taxon>Bacillati</taxon>
        <taxon>Actinomycetota</taxon>
        <taxon>Actinomycetes</taxon>
        <taxon>Micrococcales</taxon>
        <taxon>Sanguibacteraceae</taxon>
        <taxon>Sanguibacter</taxon>
    </lineage>
</organism>
<dbReference type="CDD" id="cd07037">
    <property type="entry name" value="TPP_PYR_MenD"/>
    <property type="match status" value="1"/>
</dbReference>
<protein>
    <recommendedName>
        <fullName evidence="6">2-succinyl-5-enolpyruvyl-6-hydroxy-3-cyclohexene-1-carboxylate synthase</fullName>
        <shortName evidence="6">SEPHCHC synthase</shortName>
        <ecNumber evidence="6">2.2.1.9</ecNumber>
    </recommendedName>
    <alternativeName>
        <fullName evidence="6">Menaquinone biosynthesis protein MenD</fullName>
    </alternativeName>
</protein>
<dbReference type="AlphaFoldDB" id="A0AAF1C4S9"/>
<dbReference type="NCBIfam" id="TIGR00173">
    <property type="entry name" value="menD"/>
    <property type="match status" value="1"/>
</dbReference>
<dbReference type="EC" id="2.2.1.9" evidence="6"/>
<evidence type="ECO:0000256" key="4">
    <source>
        <dbReference type="ARBA" id="ARBA00023052"/>
    </source>
</evidence>
<comment type="catalytic activity">
    <reaction evidence="6">
        <text>isochorismate + 2-oxoglutarate + H(+) = 5-enolpyruvoyl-6-hydroxy-2-succinyl-cyclohex-3-ene-1-carboxylate + CO2</text>
        <dbReference type="Rhea" id="RHEA:25593"/>
        <dbReference type="ChEBI" id="CHEBI:15378"/>
        <dbReference type="ChEBI" id="CHEBI:16526"/>
        <dbReference type="ChEBI" id="CHEBI:16810"/>
        <dbReference type="ChEBI" id="CHEBI:29780"/>
        <dbReference type="ChEBI" id="CHEBI:58818"/>
        <dbReference type="EC" id="2.2.1.9"/>
    </reaction>
</comment>
<dbReference type="SUPFAM" id="SSF52518">
    <property type="entry name" value="Thiamin diphosphate-binding fold (THDP-binding)"/>
    <property type="match status" value="2"/>
</dbReference>